<evidence type="ECO:0000256" key="9">
    <source>
        <dbReference type="ARBA" id="ARBA00023002"/>
    </source>
</evidence>
<dbReference type="PRINTS" id="PR00368">
    <property type="entry name" value="FADPNR"/>
</dbReference>
<protein>
    <recommendedName>
        <fullName evidence="12">Rubredoxin-like domain-containing protein</fullName>
    </recommendedName>
</protein>
<sequence length="473" mass="51314">MRDMKKWLCIICGLIYDEAQGWPADGILPGTRWEDVPEDWVCPDCLVSKADFEMMEITPDDVQVASHVELIEQAQPIAAQGLKSDITLKPIVIIGSGHSGYQVAAALRKQSSTVPITVFTADNGALYSKPALSNSFALGKSCDDLQNESALEWEQRLNIRVYPHTRVEKIDRNKQALNTNIGSYEYSKLVLATGASAIKIPIAGDCSNVLSINDLTDYRCFKNELTGKKRIAILGDGLIGCEFANDLSASGYDVSVIGLGKWPIERLIPQILGERLKKSLTDIGVSWFLEDSISHIDAEPDGSSQLHLQSGKVIEADLVISAVGLKPNTALAEQAGLEVGRGIKVNDYGQTSDETIFSLGDCAETSQGWQPFIAPINQLVPSLVSCLLGDLTKAIFTCSPVIVKTPIMPLSIYPAAVGALGEWQIEQIDDGLTARFYSVDGLLLGFALLGKQAQINRSHLLEQLNTKQPTVAE</sequence>
<organism evidence="13">
    <name type="scientific">marine sediment metagenome</name>
    <dbReference type="NCBI Taxonomy" id="412755"/>
    <lineage>
        <taxon>unclassified sequences</taxon>
        <taxon>metagenomes</taxon>
        <taxon>ecological metagenomes</taxon>
    </lineage>
</organism>
<dbReference type="Gene3D" id="2.20.28.10">
    <property type="match status" value="1"/>
</dbReference>
<evidence type="ECO:0000256" key="10">
    <source>
        <dbReference type="ARBA" id="ARBA00023004"/>
    </source>
</evidence>
<evidence type="ECO:0000256" key="11">
    <source>
        <dbReference type="ARBA" id="ARBA00023027"/>
    </source>
</evidence>
<evidence type="ECO:0000256" key="2">
    <source>
        <dbReference type="ARBA" id="ARBA00004496"/>
    </source>
</evidence>
<keyword evidence="10" id="KW-0408">Iron</keyword>
<keyword evidence="8" id="KW-0249">Electron transport</keyword>
<dbReference type="Gene3D" id="3.30.390.120">
    <property type="match status" value="1"/>
</dbReference>
<evidence type="ECO:0000256" key="4">
    <source>
        <dbReference type="ARBA" id="ARBA00022490"/>
    </source>
</evidence>
<dbReference type="InterPro" id="IPR050260">
    <property type="entry name" value="FAD-bd_OxRdtase"/>
</dbReference>
<dbReference type="InterPro" id="IPR024934">
    <property type="entry name" value="Rubredoxin-like_dom"/>
</dbReference>
<proteinExistence type="predicted"/>
<comment type="cofactor">
    <cofactor evidence="1">
        <name>FAD</name>
        <dbReference type="ChEBI" id="CHEBI:57692"/>
    </cofactor>
</comment>
<dbReference type="GO" id="GO:0005737">
    <property type="term" value="C:cytoplasm"/>
    <property type="evidence" value="ECO:0007669"/>
    <property type="project" value="UniProtKB-SubCell"/>
</dbReference>
<evidence type="ECO:0000256" key="1">
    <source>
        <dbReference type="ARBA" id="ARBA00001974"/>
    </source>
</evidence>
<dbReference type="Pfam" id="PF00301">
    <property type="entry name" value="Rubredoxin"/>
    <property type="match status" value="1"/>
</dbReference>
<dbReference type="InterPro" id="IPR023753">
    <property type="entry name" value="FAD/NAD-binding_dom"/>
</dbReference>
<dbReference type="SUPFAM" id="SSF57802">
    <property type="entry name" value="Rubredoxin-like"/>
    <property type="match status" value="1"/>
</dbReference>
<keyword evidence="3" id="KW-0813">Transport</keyword>
<dbReference type="SUPFAM" id="SSF51905">
    <property type="entry name" value="FAD/NAD(P)-binding domain"/>
    <property type="match status" value="1"/>
</dbReference>
<keyword evidence="4" id="KW-0963">Cytoplasm</keyword>
<dbReference type="InterPro" id="IPR024935">
    <property type="entry name" value="Rubredoxin_dom"/>
</dbReference>
<dbReference type="PRINTS" id="PR00411">
    <property type="entry name" value="PNDRDTASEI"/>
</dbReference>
<evidence type="ECO:0000259" key="12">
    <source>
        <dbReference type="PROSITE" id="PS50903"/>
    </source>
</evidence>
<gene>
    <name evidence="13" type="ORF">LCGC14_0544800</name>
</gene>
<comment type="caution">
    <text evidence="13">The sequence shown here is derived from an EMBL/GenBank/DDBJ whole genome shotgun (WGS) entry which is preliminary data.</text>
</comment>
<dbReference type="InterPro" id="IPR036188">
    <property type="entry name" value="FAD/NAD-bd_sf"/>
</dbReference>
<name>A0A0F9RRP0_9ZZZZ</name>
<evidence type="ECO:0000256" key="8">
    <source>
        <dbReference type="ARBA" id="ARBA00022982"/>
    </source>
</evidence>
<feature type="domain" description="Rubredoxin-like" evidence="12">
    <location>
        <begin position="4"/>
        <end position="55"/>
    </location>
</feature>
<dbReference type="PANTHER" id="PTHR43429">
    <property type="entry name" value="PYRIDINE NUCLEOTIDE-DISULFIDE OXIDOREDUCTASE DOMAIN-CONTAINING"/>
    <property type="match status" value="1"/>
</dbReference>
<dbReference type="Pfam" id="PF07992">
    <property type="entry name" value="Pyr_redox_2"/>
    <property type="match status" value="1"/>
</dbReference>
<reference evidence="13" key="1">
    <citation type="journal article" date="2015" name="Nature">
        <title>Complex archaea that bridge the gap between prokaryotes and eukaryotes.</title>
        <authorList>
            <person name="Spang A."/>
            <person name="Saw J.H."/>
            <person name="Jorgensen S.L."/>
            <person name="Zaremba-Niedzwiedzka K."/>
            <person name="Martijn J."/>
            <person name="Lind A.E."/>
            <person name="van Eijk R."/>
            <person name="Schleper C."/>
            <person name="Guy L."/>
            <person name="Ettema T.J."/>
        </authorList>
    </citation>
    <scope>NUCLEOTIDE SEQUENCE</scope>
</reference>
<dbReference type="InterPro" id="IPR041364">
    <property type="entry name" value="Rbx-bd"/>
</dbReference>
<dbReference type="PRINTS" id="PR00163">
    <property type="entry name" value="RUBREDOXIN"/>
</dbReference>
<dbReference type="Gene3D" id="3.50.50.60">
    <property type="entry name" value="FAD/NAD(P)-binding domain"/>
    <property type="match status" value="2"/>
</dbReference>
<evidence type="ECO:0000256" key="3">
    <source>
        <dbReference type="ARBA" id="ARBA00022448"/>
    </source>
</evidence>
<accession>A0A0F9RRP0</accession>
<comment type="subcellular location">
    <subcellularLocation>
        <location evidence="2">Cytoplasm</location>
    </subcellularLocation>
</comment>
<dbReference type="GO" id="GO:0005506">
    <property type="term" value="F:iron ion binding"/>
    <property type="evidence" value="ECO:0007669"/>
    <property type="project" value="InterPro"/>
</dbReference>
<dbReference type="EMBL" id="LAZR01000736">
    <property type="protein sequence ID" value="KKN59155.1"/>
    <property type="molecule type" value="Genomic_DNA"/>
</dbReference>
<dbReference type="AlphaFoldDB" id="A0A0F9RRP0"/>
<evidence type="ECO:0000256" key="5">
    <source>
        <dbReference type="ARBA" id="ARBA00022630"/>
    </source>
</evidence>
<dbReference type="CDD" id="cd00730">
    <property type="entry name" value="rubredoxin"/>
    <property type="match status" value="1"/>
</dbReference>
<evidence type="ECO:0000313" key="13">
    <source>
        <dbReference type="EMBL" id="KKN59155.1"/>
    </source>
</evidence>
<keyword evidence="9" id="KW-0560">Oxidoreductase</keyword>
<dbReference type="Pfam" id="PF18113">
    <property type="entry name" value="Rbx_binding"/>
    <property type="match status" value="1"/>
</dbReference>
<keyword evidence="5" id="KW-0285">Flavoprotein</keyword>
<dbReference type="PROSITE" id="PS50903">
    <property type="entry name" value="RUBREDOXIN_LIKE"/>
    <property type="match status" value="1"/>
</dbReference>
<keyword evidence="6" id="KW-0479">Metal-binding</keyword>
<dbReference type="GO" id="GO:0016491">
    <property type="term" value="F:oxidoreductase activity"/>
    <property type="evidence" value="ECO:0007669"/>
    <property type="project" value="UniProtKB-KW"/>
</dbReference>
<evidence type="ECO:0000256" key="7">
    <source>
        <dbReference type="ARBA" id="ARBA00022827"/>
    </source>
</evidence>
<keyword evidence="7" id="KW-0274">FAD</keyword>
<keyword evidence="11" id="KW-0520">NAD</keyword>
<evidence type="ECO:0000256" key="6">
    <source>
        <dbReference type="ARBA" id="ARBA00022723"/>
    </source>
</evidence>
<dbReference type="PANTHER" id="PTHR43429:SF3">
    <property type="entry name" value="NITRITE REDUCTASE [NAD(P)H]"/>
    <property type="match status" value="1"/>
</dbReference>
<dbReference type="FunFam" id="2.20.28.10:FF:000001">
    <property type="entry name" value="Rubredoxin"/>
    <property type="match status" value="1"/>
</dbReference>